<evidence type="ECO:0000313" key="1">
    <source>
        <dbReference type="EMBL" id="KAH7130002.1"/>
    </source>
</evidence>
<proteinExistence type="predicted"/>
<dbReference type="EMBL" id="JAGMUU010000020">
    <property type="protein sequence ID" value="KAH7130002.1"/>
    <property type="molecule type" value="Genomic_DNA"/>
</dbReference>
<accession>A0A9P9E3M2</accession>
<gene>
    <name evidence="1" type="ORF">B0J13DRAFT_134654</name>
</gene>
<protein>
    <submittedName>
        <fullName evidence="1">Uncharacterized protein</fullName>
    </submittedName>
</protein>
<comment type="caution">
    <text evidence="1">The sequence shown here is derived from an EMBL/GenBank/DDBJ whole genome shotgun (WGS) entry which is preliminary data.</text>
</comment>
<organism evidence="1 2">
    <name type="scientific">Dactylonectria estremocensis</name>
    <dbReference type="NCBI Taxonomy" id="1079267"/>
    <lineage>
        <taxon>Eukaryota</taxon>
        <taxon>Fungi</taxon>
        <taxon>Dikarya</taxon>
        <taxon>Ascomycota</taxon>
        <taxon>Pezizomycotina</taxon>
        <taxon>Sordariomycetes</taxon>
        <taxon>Hypocreomycetidae</taxon>
        <taxon>Hypocreales</taxon>
        <taxon>Nectriaceae</taxon>
        <taxon>Dactylonectria</taxon>
    </lineage>
</organism>
<dbReference type="Proteomes" id="UP000717696">
    <property type="component" value="Unassembled WGS sequence"/>
</dbReference>
<evidence type="ECO:0000313" key="2">
    <source>
        <dbReference type="Proteomes" id="UP000717696"/>
    </source>
</evidence>
<keyword evidence="2" id="KW-1185">Reference proteome</keyword>
<sequence>MERLRAGHWVAYLCGLVGGQQTCILPMPSLPQQSAVPRSNSHWASITLASSATIRLNRSLAWFFCVGPPSANVAALFGRFRSLRSVILTVIAFTDAPRLGRDVYHIPQTSTIRTSVASC</sequence>
<name>A0A9P9E3M2_9HYPO</name>
<dbReference type="AlphaFoldDB" id="A0A9P9E3M2"/>
<reference evidence="1" key="1">
    <citation type="journal article" date="2021" name="Nat. Commun.">
        <title>Genetic determinants of endophytism in the Arabidopsis root mycobiome.</title>
        <authorList>
            <person name="Mesny F."/>
            <person name="Miyauchi S."/>
            <person name="Thiergart T."/>
            <person name="Pickel B."/>
            <person name="Atanasova L."/>
            <person name="Karlsson M."/>
            <person name="Huettel B."/>
            <person name="Barry K.W."/>
            <person name="Haridas S."/>
            <person name="Chen C."/>
            <person name="Bauer D."/>
            <person name="Andreopoulos W."/>
            <person name="Pangilinan J."/>
            <person name="LaButti K."/>
            <person name="Riley R."/>
            <person name="Lipzen A."/>
            <person name="Clum A."/>
            <person name="Drula E."/>
            <person name="Henrissat B."/>
            <person name="Kohler A."/>
            <person name="Grigoriev I.V."/>
            <person name="Martin F.M."/>
            <person name="Hacquard S."/>
        </authorList>
    </citation>
    <scope>NUCLEOTIDE SEQUENCE</scope>
    <source>
        <strain evidence="1">MPI-CAGE-AT-0021</strain>
    </source>
</reference>